<dbReference type="GO" id="GO:0030182">
    <property type="term" value="P:neuron differentiation"/>
    <property type="evidence" value="ECO:0007669"/>
    <property type="project" value="TreeGrafter"/>
</dbReference>
<dbReference type="InterPro" id="IPR015917">
    <property type="entry name" value="Pept_C14A"/>
</dbReference>
<accession>A0A3B3ZDC0</accession>
<dbReference type="PROSITE" id="PS50208">
    <property type="entry name" value="CASPASE_P20"/>
    <property type="match status" value="1"/>
</dbReference>
<dbReference type="GO" id="GO:0004197">
    <property type="term" value="F:cysteine-type endopeptidase activity"/>
    <property type="evidence" value="ECO:0007669"/>
    <property type="project" value="InterPro"/>
</dbReference>
<dbReference type="GO" id="GO:0031264">
    <property type="term" value="C:death-inducing signaling complex"/>
    <property type="evidence" value="ECO:0007669"/>
    <property type="project" value="TreeGrafter"/>
</dbReference>
<evidence type="ECO:0000256" key="1">
    <source>
        <dbReference type="ARBA" id="ARBA00004496"/>
    </source>
</evidence>
<dbReference type="GO" id="GO:0005737">
    <property type="term" value="C:cytoplasm"/>
    <property type="evidence" value="ECO:0007669"/>
    <property type="project" value="UniProtKB-SubCell"/>
</dbReference>
<dbReference type="Pfam" id="PF00656">
    <property type="entry name" value="Peptidase_C14"/>
    <property type="match status" value="1"/>
</dbReference>
<evidence type="ECO:0000256" key="3">
    <source>
        <dbReference type="ARBA" id="ARBA00022490"/>
    </source>
</evidence>
<name>A0A3B3ZDC0_9GOBI</name>
<dbReference type="InterPro" id="IPR029030">
    <property type="entry name" value="Caspase-like_dom_sf"/>
</dbReference>
<dbReference type="PROSITE" id="PS01121">
    <property type="entry name" value="CASPASE_HIS"/>
    <property type="match status" value="1"/>
</dbReference>
<dbReference type="PANTHER" id="PTHR10454:SF198">
    <property type="entry name" value="CASPASE-3"/>
    <property type="match status" value="1"/>
</dbReference>
<evidence type="ECO:0000256" key="8">
    <source>
        <dbReference type="ARBA" id="ARBA00023145"/>
    </source>
</evidence>
<dbReference type="InterPro" id="IPR001309">
    <property type="entry name" value="Pept_C14_p20"/>
</dbReference>
<dbReference type="CDD" id="cd00032">
    <property type="entry name" value="CASc"/>
    <property type="match status" value="1"/>
</dbReference>
<evidence type="ECO:0000256" key="6">
    <source>
        <dbReference type="ARBA" id="ARBA00022801"/>
    </source>
</evidence>
<keyword evidence="7" id="KW-0788">Thiol protease</keyword>
<evidence type="ECO:0000256" key="2">
    <source>
        <dbReference type="ARBA" id="ARBA00010134"/>
    </source>
</evidence>
<dbReference type="GO" id="GO:0030216">
    <property type="term" value="P:keratinocyte differentiation"/>
    <property type="evidence" value="ECO:0007669"/>
    <property type="project" value="TreeGrafter"/>
</dbReference>
<dbReference type="AlphaFoldDB" id="A0A3B3ZDC0"/>
<dbReference type="Ensembl" id="ENSPMGT00000002536.1">
    <property type="protein sequence ID" value="ENSPMGP00000002391.1"/>
    <property type="gene ID" value="ENSPMGG00000000478.1"/>
</dbReference>
<dbReference type="PROSITE" id="PS50207">
    <property type="entry name" value="CASPASE_P10"/>
    <property type="match status" value="1"/>
</dbReference>
<evidence type="ECO:0000259" key="14">
    <source>
        <dbReference type="PROSITE" id="PS50208"/>
    </source>
</evidence>
<dbReference type="Proteomes" id="UP000261520">
    <property type="component" value="Unplaced"/>
</dbReference>
<keyword evidence="6" id="KW-0378">Hydrolase</keyword>
<dbReference type="PRINTS" id="PR00376">
    <property type="entry name" value="IL1BCENZYME"/>
</dbReference>
<dbReference type="PANTHER" id="PTHR10454">
    <property type="entry name" value="CASPASE"/>
    <property type="match status" value="1"/>
</dbReference>
<protein>
    <recommendedName>
        <fullName evidence="11">Caspase-3</fullName>
        <ecNumber evidence="10">3.4.22.56</ecNumber>
    </recommendedName>
</protein>
<evidence type="ECO:0000313" key="15">
    <source>
        <dbReference type="Ensembl" id="ENSPMGP00000002391.1"/>
    </source>
</evidence>
<keyword evidence="16" id="KW-1185">Reference proteome</keyword>
<keyword evidence="3" id="KW-0963">Cytoplasm</keyword>
<comment type="similarity">
    <text evidence="2 12">Belongs to the peptidase C14A family.</text>
</comment>
<dbReference type="EC" id="3.4.22.56" evidence="10"/>
<evidence type="ECO:0000313" key="16">
    <source>
        <dbReference type="Proteomes" id="UP000261520"/>
    </source>
</evidence>
<dbReference type="Gene3D" id="3.40.50.1460">
    <property type="match status" value="1"/>
</dbReference>
<dbReference type="InterPro" id="IPR002138">
    <property type="entry name" value="Pept_C14_p10"/>
</dbReference>
<evidence type="ECO:0000256" key="12">
    <source>
        <dbReference type="RuleBase" id="RU003971"/>
    </source>
</evidence>
<comment type="catalytic activity">
    <reaction evidence="9">
        <text>Strict requirement for an Asp residue at positions P1 and P4. It has a preferred cleavage sequence of Asp-Xaa-Xaa-Asp-|- with a hydrophobic amino-acid residue at P2 and a hydrophilic amino-acid residue at P3, although Val or Ala are also accepted at this position.</text>
        <dbReference type="EC" id="3.4.22.56"/>
    </reaction>
</comment>
<feature type="domain" description="Caspase family p20" evidence="14">
    <location>
        <begin position="69"/>
        <end position="188"/>
    </location>
</feature>
<sequence length="300" mass="34184">MHFYNNNKYIFSHNICYKYFFRVKADKEHSSGFTVDSANENASSSMSTVPTIKDSEDQCKYRMDFPCLGVCLIINNKNFKVLSTRFGTDVDEAALKKTFETLGYKVIVHKDLTKKQMKQELEKVSREDHSNNASFICVILSHGNEEGIEGTDDTVKLEKLTKYFKGDECKSLIGKPKLFFLQVCRGSKLDCGAATDSDLIDARGLPITQKIPVEADFLYAYATAPGHYAWRNAKNGSWFIQSLCETLLKYKYLELMQIMTRVNRKVALDFVSSNSKKELDGKKAIPCFTSMLTKDFYLPK</sequence>
<proteinExistence type="inferred from homology"/>
<dbReference type="GO" id="GO:0006508">
    <property type="term" value="P:proteolysis"/>
    <property type="evidence" value="ECO:0007669"/>
    <property type="project" value="UniProtKB-KW"/>
</dbReference>
<dbReference type="GO" id="GO:0006915">
    <property type="term" value="P:apoptotic process"/>
    <property type="evidence" value="ECO:0007669"/>
    <property type="project" value="UniProtKB-KW"/>
</dbReference>
<keyword evidence="8" id="KW-0865">Zymogen</keyword>
<dbReference type="GO" id="GO:0030218">
    <property type="term" value="P:erythrocyte differentiation"/>
    <property type="evidence" value="ECO:0007669"/>
    <property type="project" value="TreeGrafter"/>
</dbReference>
<reference evidence="15" key="1">
    <citation type="submission" date="2025-08" db="UniProtKB">
        <authorList>
            <consortium name="Ensembl"/>
        </authorList>
    </citation>
    <scope>IDENTIFICATION</scope>
</reference>
<dbReference type="InterPro" id="IPR011600">
    <property type="entry name" value="Pept_C14_caspase"/>
</dbReference>
<evidence type="ECO:0000256" key="10">
    <source>
        <dbReference type="ARBA" id="ARBA00038900"/>
    </source>
</evidence>
<feature type="domain" description="Caspase family p10" evidence="13">
    <location>
        <begin position="207"/>
        <end position="300"/>
    </location>
</feature>
<dbReference type="GO" id="GO:0043525">
    <property type="term" value="P:positive regulation of neuron apoptotic process"/>
    <property type="evidence" value="ECO:0007669"/>
    <property type="project" value="TreeGrafter"/>
</dbReference>
<comment type="subcellular location">
    <subcellularLocation>
        <location evidence="1">Cytoplasm</location>
    </subcellularLocation>
</comment>
<dbReference type="STRING" id="409849.ENSPMGP00000002391"/>
<evidence type="ECO:0000256" key="7">
    <source>
        <dbReference type="ARBA" id="ARBA00022807"/>
    </source>
</evidence>
<reference evidence="15" key="2">
    <citation type="submission" date="2025-09" db="UniProtKB">
        <authorList>
            <consortium name="Ensembl"/>
        </authorList>
    </citation>
    <scope>IDENTIFICATION</scope>
</reference>
<evidence type="ECO:0000256" key="9">
    <source>
        <dbReference type="ARBA" id="ARBA00036189"/>
    </source>
</evidence>
<evidence type="ECO:0000256" key="5">
    <source>
        <dbReference type="ARBA" id="ARBA00022703"/>
    </source>
</evidence>
<evidence type="ECO:0000256" key="11">
    <source>
        <dbReference type="ARBA" id="ARBA00039708"/>
    </source>
</evidence>
<evidence type="ECO:0000259" key="13">
    <source>
        <dbReference type="PROSITE" id="PS50207"/>
    </source>
</evidence>
<keyword evidence="4" id="KW-0645">Protease</keyword>
<organism evidence="15 16">
    <name type="scientific">Periophthalmus magnuspinnatus</name>
    <dbReference type="NCBI Taxonomy" id="409849"/>
    <lineage>
        <taxon>Eukaryota</taxon>
        <taxon>Metazoa</taxon>
        <taxon>Chordata</taxon>
        <taxon>Craniata</taxon>
        <taxon>Vertebrata</taxon>
        <taxon>Euteleostomi</taxon>
        <taxon>Actinopterygii</taxon>
        <taxon>Neopterygii</taxon>
        <taxon>Teleostei</taxon>
        <taxon>Neoteleostei</taxon>
        <taxon>Acanthomorphata</taxon>
        <taxon>Gobiaria</taxon>
        <taxon>Gobiiformes</taxon>
        <taxon>Gobioidei</taxon>
        <taxon>Gobiidae</taxon>
        <taxon>Oxudercinae</taxon>
        <taxon>Periophthalmus</taxon>
    </lineage>
</organism>
<dbReference type="SMART" id="SM00115">
    <property type="entry name" value="CASc"/>
    <property type="match status" value="1"/>
</dbReference>
<evidence type="ECO:0000256" key="4">
    <source>
        <dbReference type="ARBA" id="ARBA00022670"/>
    </source>
</evidence>
<dbReference type="SUPFAM" id="SSF52129">
    <property type="entry name" value="Caspase-like"/>
    <property type="match status" value="1"/>
</dbReference>
<dbReference type="InterPro" id="IPR016129">
    <property type="entry name" value="Caspase_his_AS"/>
</dbReference>
<keyword evidence="5" id="KW-0053">Apoptosis</keyword>
<dbReference type="FunFam" id="3.40.50.1460:FF:000001">
    <property type="entry name" value="Caspase-3 preproprotein"/>
    <property type="match status" value="1"/>
</dbReference>
<dbReference type="InterPro" id="IPR002398">
    <property type="entry name" value="Pept_C14"/>
</dbReference>